<feature type="coiled-coil region" evidence="8">
    <location>
        <begin position="49"/>
        <end position="76"/>
    </location>
</feature>
<evidence type="ECO:0000256" key="5">
    <source>
        <dbReference type="ARBA" id="ARBA00023163"/>
    </source>
</evidence>
<dbReference type="GO" id="GO:0006354">
    <property type="term" value="P:DNA-templated transcription elongation"/>
    <property type="evidence" value="ECO:0007669"/>
    <property type="project" value="TreeGrafter"/>
</dbReference>
<dbReference type="PANTHER" id="PTHR30437">
    <property type="entry name" value="TRANSCRIPTION ELONGATION FACTOR GREA"/>
    <property type="match status" value="1"/>
</dbReference>
<accession>A0A2M7BCU7</accession>
<dbReference type="Pfam" id="PF03449">
    <property type="entry name" value="GreA_GreB_N"/>
    <property type="match status" value="1"/>
</dbReference>
<evidence type="ECO:0000256" key="9">
    <source>
        <dbReference type="RuleBase" id="RU000556"/>
    </source>
</evidence>
<proteinExistence type="inferred from homology"/>
<comment type="similarity">
    <text evidence="1 8 9">Belongs to the GreA/GreB family.</text>
</comment>
<dbReference type="PIRSF" id="PIRSF006092">
    <property type="entry name" value="GreA_GreB"/>
    <property type="match status" value="1"/>
</dbReference>
<evidence type="ECO:0000256" key="1">
    <source>
        <dbReference type="ARBA" id="ARBA00008213"/>
    </source>
</evidence>
<evidence type="ECO:0000256" key="2">
    <source>
        <dbReference type="ARBA" id="ARBA00013729"/>
    </source>
</evidence>
<dbReference type="FunFam" id="1.10.287.180:FF:000001">
    <property type="entry name" value="Transcription elongation factor GreA"/>
    <property type="match status" value="1"/>
</dbReference>
<evidence type="ECO:0000256" key="3">
    <source>
        <dbReference type="ARBA" id="ARBA00023015"/>
    </source>
</evidence>
<dbReference type="HAMAP" id="MF_00105">
    <property type="entry name" value="GreA_GreB"/>
    <property type="match status" value="1"/>
</dbReference>
<dbReference type="AlphaFoldDB" id="A0A2M7BCU7"/>
<evidence type="ECO:0000256" key="4">
    <source>
        <dbReference type="ARBA" id="ARBA00023125"/>
    </source>
</evidence>
<dbReference type="Gene3D" id="3.10.50.30">
    <property type="entry name" value="Transcription elongation factor, GreA/GreB, C-terminal domain"/>
    <property type="match status" value="1"/>
</dbReference>
<evidence type="ECO:0000256" key="6">
    <source>
        <dbReference type="ARBA" id="ARBA00024916"/>
    </source>
</evidence>
<dbReference type="PANTHER" id="PTHR30437:SF4">
    <property type="entry name" value="TRANSCRIPTION ELONGATION FACTOR GREA"/>
    <property type="match status" value="1"/>
</dbReference>
<dbReference type="Proteomes" id="UP000229631">
    <property type="component" value="Unassembled WGS sequence"/>
</dbReference>
<dbReference type="InterPro" id="IPR036953">
    <property type="entry name" value="GreA/GreB_C_sf"/>
</dbReference>
<dbReference type="EMBL" id="PEVC01000038">
    <property type="protein sequence ID" value="PIV00919.1"/>
    <property type="molecule type" value="Genomic_DNA"/>
</dbReference>
<dbReference type="SUPFAM" id="SSF54534">
    <property type="entry name" value="FKBP-like"/>
    <property type="match status" value="1"/>
</dbReference>
<dbReference type="InterPro" id="IPR028624">
    <property type="entry name" value="Tscrpt_elong_fac_GreA/B"/>
</dbReference>
<dbReference type="GO" id="GO:0032784">
    <property type="term" value="P:regulation of DNA-templated transcription elongation"/>
    <property type="evidence" value="ECO:0007669"/>
    <property type="project" value="UniProtKB-UniRule"/>
</dbReference>
<keyword evidence="12" id="KW-0648">Protein biosynthesis</keyword>
<dbReference type="SUPFAM" id="SSF46557">
    <property type="entry name" value="GreA transcript cleavage protein, N-terminal domain"/>
    <property type="match status" value="1"/>
</dbReference>
<evidence type="ECO:0000259" key="11">
    <source>
        <dbReference type="Pfam" id="PF03449"/>
    </source>
</evidence>
<name>A0A2M7BCU7_9BACT</name>
<evidence type="ECO:0000313" key="12">
    <source>
        <dbReference type="EMBL" id="PIV00919.1"/>
    </source>
</evidence>
<dbReference type="NCBIfam" id="NF001263">
    <property type="entry name" value="PRK00226.1-4"/>
    <property type="match status" value="1"/>
</dbReference>
<protein>
    <recommendedName>
        <fullName evidence="2 8">Transcription elongation factor GreA</fullName>
    </recommendedName>
    <alternativeName>
        <fullName evidence="7 8">Transcript cleavage factor GreA</fullName>
    </alternativeName>
</protein>
<keyword evidence="8" id="KW-0175">Coiled coil</keyword>
<dbReference type="Gene3D" id="1.10.287.180">
    <property type="entry name" value="Transcription elongation factor, GreA/GreB, N-terminal domain"/>
    <property type="match status" value="1"/>
</dbReference>
<organism evidence="12 13">
    <name type="scientific">Candidatus Shapirobacteria bacterium CG03_land_8_20_14_0_80_39_12</name>
    <dbReference type="NCBI Taxonomy" id="1974879"/>
    <lineage>
        <taxon>Bacteria</taxon>
        <taxon>Candidatus Shapironibacteriota</taxon>
    </lineage>
</organism>
<evidence type="ECO:0000313" key="13">
    <source>
        <dbReference type="Proteomes" id="UP000229631"/>
    </source>
</evidence>
<dbReference type="InterPro" id="IPR023459">
    <property type="entry name" value="Tscrpt_elong_fac_GreA/B_fam"/>
</dbReference>
<feature type="domain" description="Transcription elongation factor GreA/GreB N-terminal" evidence="11">
    <location>
        <begin position="6"/>
        <end position="75"/>
    </location>
</feature>
<evidence type="ECO:0000259" key="10">
    <source>
        <dbReference type="Pfam" id="PF01272"/>
    </source>
</evidence>
<keyword evidence="4 8" id="KW-0238">DNA-binding</keyword>
<keyword evidence="5 8" id="KW-0804">Transcription</keyword>
<feature type="domain" description="Transcription elongation factor GreA/GreB C-terminal" evidence="10">
    <location>
        <begin position="84"/>
        <end position="153"/>
    </location>
</feature>
<evidence type="ECO:0000256" key="8">
    <source>
        <dbReference type="HAMAP-Rule" id="MF_00105"/>
    </source>
</evidence>
<dbReference type="InterPro" id="IPR006359">
    <property type="entry name" value="Tscrpt_elong_fac_GreA"/>
</dbReference>
<dbReference type="InterPro" id="IPR001437">
    <property type="entry name" value="Tscrpt_elong_fac_GreA/B_C"/>
</dbReference>
<comment type="function">
    <text evidence="6 8 9">Necessary for efficient RNA polymerase transcription elongation past template-encoded arresting sites. The arresting sites in DNA have the property of trapping a certain fraction of elongating RNA polymerases that pass through, resulting in locked ternary complexes. Cleavage of the nascent transcript by cleavage factors such as GreA or GreB allows the resumption of elongation from the new 3'terminus. GreA releases sequences of 2 to 3 nucleotides.</text>
</comment>
<dbReference type="PROSITE" id="PS00830">
    <property type="entry name" value="GREAB_2"/>
    <property type="match status" value="1"/>
</dbReference>
<dbReference type="Pfam" id="PF01272">
    <property type="entry name" value="GreA_GreB"/>
    <property type="match status" value="1"/>
</dbReference>
<comment type="caution">
    <text evidence="12">The sequence shown here is derived from an EMBL/GenBank/DDBJ whole genome shotgun (WGS) entry which is preliminary data.</text>
</comment>
<dbReference type="InterPro" id="IPR018151">
    <property type="entry name" value="TF_GreA/GreB_CS"/>
</dbReference>
<keyword evidence="12" id="KW-0251">Elongation factor</keyword>
<reference evidence="13" key="1">
    <citation type="submission" date="2017-09" db="EMBL/GenBank/DDBJ databases">
        <title>Depth-based differentiation of microbial function through sediment-hosted aquifers and enrichment of novel symbionts in the deep terrestrial subsurface.</title>
        <authorList>
            <person name="Probst A.J."/>
            <person name="Ladd B."/>
            <person name="Jarett J.K."/>
            <person name="Geller-Mcgrath D.E."/>
            <person name="Sieber C.M.K."/>
            <person name="Emerson J.B."/>
            <person name="Anantharaman K."/>
            <person name="Thomas B.C."/>
            <person name="Malmstrom R."/>
            <person name="Stieglmeier M."/>
            <person name="Klingl A."/>
            <person name="Woyke T."/>
            <person name="Ryan C.M."/>
            <person name="Banfield J.F."/>
        </authorList>
    </citation>
    <scope>NUCLEOTIDE SEQUENCE [LARGE SCALE GENOMIC DNA]</scope>
</reference>
<sequence length="154" mass="16959">MDEKVFLTSEGFKKNEEEAETLRKVTRPQVVERLVLARSQGDLSENNEYAAARDQLAFLDGRLEELEDLISRAKIVDKSHGSCGCVGFGCRVTVNNGNADSVFHIVGDWEANPSEKKVSYSSPLGQALLGKKVGEEVNFEAPAGKILYKIINID</sequence>
<dbReference type="NCBIfam" id="TIGR01462">
    <property type="entry name" value="greA"/>
    <property type="match status" value="1"/>
</dbReference>
<dbReference type="GO" id="GO:0003677">
    <property type="term" value="F:DNA binding"/>
    <property type="evidence" value="ECO:0007669"/>
    <property type="project" value="UniProtKB-UniRule"/>
</dbReference>
<dbReference type="InterPro" id="IPR036805">
    <property type="entry name" value="Tscrpt_elong_fac_GreA/B_N_sf"/>
</dbReference>
<keyword evidence="3 8" id="KW-0805">Transcription regulation</keyword>
<dbReference type="InterPro" id="IPR022691">
    <property type="entry name" value="Tscrpt_elong_fac_GreA/B_N"/>
</dbReference>
<dbReference type="GO" id="GO:0003746">
    <property type="term" value="F:translation elongation factor activity"/>
    <property type="evidence" value="ECO:0007669"/>
    <property type="project" value="UniProtKB-KW"/>
</dbReference>
<gene>
    <name evidence="8" type="primary">greA</name>
    <name evidence="12" type="ORF">COS54_02040</name>
</gene>
<evidence type="ECO:0000256" key="7">
    <source>
        <dbReference type="ARBA" id="ARBA00030776"/>
    </source>
</evidence>
<dbReference type="GO" id="GO:0070063">
    <property type="term" value="F:RNA polymerase binding"/>
    <property type="evidence" value="ECO:0007669"/>
    <property type="project" value="InterPro"/>
</dbReference>